<keyword evidence="3" id="KW-1185">Reference proteome</keyword>
<gene>
    <name evidence="2" type="ORF">AMS68_004646</name>
</gene>
<sequence length="302" mass="33141">MAQQAPQKEDWTFFFNFDAGETPQSQESNNNIIATPGELSHEEIELRSAESSDRYPASPGHPSFEGSLQELEAFGDIVGLDVDPEALDNMVDPAFDAQALDDMMGPGFDEAAFNSMVGPRVDTGALNYTRVPGIYPEPLDDMMGLGVNPSMTSRAPPVHMNSIRCADSSALLPAFPPMSGVSLFGFGGQYQSMHAMPQAGRPVESFNPAASNGLFLSFNSMSQGPHQQHMPLTVVPRPRFTPPEQSMMQTAPAPLYNYSRRADQPVPIAPMQRASRHELTAKERKRMAKEANNRAKRVERQQ</sequence>
<dbReference type="Proteomes" id="UP000503462">
    <property type="component" value="Chromosome 3"/>
</dbReference>
<evidence type="ECO:0000313" key="3">
    <source>
        <dbReference type="Proteomes" id="UP000503462"/>
    </source>
</evidence>
<feature type="compositionally biased region" description="Basic and acidic residues" evidence="1">
    <location>
        <begin position="39"/>
        <end position="53"/>
    </location>
</feature>
<feature type="region of interest" description="Disordered" evidence="1">
    <location>
        <begin position="265"/>
        <end position="302"/>
    </location>
</feature>
<dbReference type="AlphaFoldDB" id="A0A6H0XWY5"/>
<feature type="region of interest" description="Disordered" evidence="1">
    <location>
        <begin position="17"/>
        <end position="66"/>
    </location>
</feature>
<organism evidence="2 3">
    <name type="scientific">Peltaster fructicola</name>
    <dbReference type="NCBI Taxonomy" id="286661"/>
    <lineage>
        <taxon>Eukaryota</taxon>
        <taxon>Fungi</taxon>
        <taxon>Dikarya</taxon>
        <taxon>Ascomycota</taxon>
        <taxon>Pezizomycotina</taxon>
        <taxon>Dothideomycetes</taxon>
        <taxon>Dothideomycetes incertae sedis</taxon>
        <taxon>Peltaster</taxon>
    </lineage>
</organism>
<protein>
    <submittedName>
        <fullName evidence="2">Uncharacterized protein</fullName>
    </submittedName>
</protein>
<accession>A0A6H0XWY5</accession>
<evidence type="ECO:0000256" key="1">
    <source>
        <dbReference type="SAM" id="MobiDB-lite"/>
    </source>
</evidence>
<reference evidence="2 3" key="1">
    <citation type="journal article" date="2016" name="Sci. Rep.">
        <title>Peltaster fructicola genome reveals evolution from an invasive phytopathogen to an ectophytic parasite.</title>
        <authorList>
            <person name="Xu C."/>
            <person name="Chen H."/>
            <person name="Gleason M.L."/>
            <person name="Xu J.R."/>
            <person name="Liu H."/>
            <person name="Zhang R."/>
            <person name="Sun G."/>
        </authorList>
    </citation>
    <scope>NUCLEOTIDE SEQUENCE [LARGE SCALE GENOMIC DNA]</scope>
    <source>
        <strain evidence="2 3">LNHT1506</strain>
    </source>
</reference>
<proteinExistence type="predicted"/>
<dbReference type="EMBL" id="CP051141">
    <property type="protein sequence ID" value="QIW99128.1"/>
    <property type="molecule type" value="Genomic_DNA"/>
</dbReference>
<feature type="compositionally biased region" description="Polar residues" evidence="1">
    <location>
        <begin position="22"/>
        <end position="33"/>
    </location>
</feature>
<feature type="compositionally biased region" description="Basic and acidic residues" evidence="1">
    <location>
        <begin position="275"/>
        <end position="302"/>
    </location>
</feature>
<evidence type="ECO:0000313" key="2">
    <source>
        <dbReference type="EMBL" id="QIW99128.1"/>
    </source>
</evidence>
<name>A0A6H0XWY5_9PEZI</name>